<feature type="domain" description="Nephrocystin 3-like N-terminal" evidence="3">
    <location>
        <begin position="45"/>
        <end position="222"/>
    </location>
</feature>
<dbReference type="InterPro" id="IPR056693">
    <property type="entry name" value="DUF7791"/>
</dbReference>
<dbReference type="InterPro" id="IPR036770">
    <property type="entry name" value="Ankyrin_rpt-contain_sf"/>
</dbReference>
<dbReference type="PROSITE" id="PS50297">
    <property type="entry name" value="ANK_REP_REGION"/>
    <property type="match status" value="1"/>
</dbReference>
<name>A0A0C3DNJ4_OIDMZ</name>
<dbReference type="PANTHER" id="PTHR10039:SF5">
    <property type="entry name" value="NACHT DOMAIN-CONTAINING PROTEIN"/>
    <property type="match status" value="1"/>
</dbReference>
<dbReference type="SMART" id="SM00248">
    <property type="entry name" value="ANK"/>
    <property type="match status" value="1"/>
</dbReference>
<dbReference type="Gene3D" id="1.25.40.20">
    <property type="entry name" value="Ankyrin repeat-containing domain"/>
    <property type="match status" value="1"/>
</dbReference>
<keyword evidence="6" id="KW-1185">Reference proteome</keyword>
<feature type="non-terminal residue" evidence="5">
    <location>
        <position position="637"/>
    </location>
</feature>
<dbReference type="OrthoDB" id="194358at2759"/>
<gene>
    <name evidence="5" type="ORF">OIDMADRAFT_118325</name>
</gene>
<dbReference type="AlphaFoldDB" id="A0A0C3DNJ4"/>
<dbReference type="PROSITE" id="PS50088">
    <property type="entry name" value="ANK_REPEAT"/>
    <property type="match status" value="1"/>
</dbReference>
<feature type="repeat" description="ANK" evidence="2">
    <location>
        <begin position="595"/>
        <end position="627"/>
    </location>
</feature>
<evidence type="ECO:0000259" key="3">
    <source>
        <dbReference type="Pfam" id="PF24883"/>
    </source>
</evidence>
<dbReference type="Pfam" id="PF25053">
    <property type="entry name" value="DUF7791"/>
    <property type="match status" value="1"/>
</dbReference>
<dbReference type="InterPro" id="IPR002110">
    <property type="entry name" value="Ankyrin_rpt"/>
</dbReference>
<dbReference type="EMBL" id="KN832873">
    <property type="protein sequence ID" value="KIN03588.1"/>
    <property type="molecule type" value="Genomic_DNA"/>
</dbReference>
<keyword evidence="2" id="KW-0040">ANK repeat</keyword>
<dbReference type="Pfam" id="PF12796">
    <property type="entry name" value="Ank_2"/>
    <property type="match status" value="1"/>
</dbReference>
<reference evidence="5 6" key="1">
    <citation type="submission" date="2014-04" db="EMBL/GenBank/DDBJ databases">
        <authorList>
            <consortium name="DOE Joint Genome Institute"/>
            <person name="Kuo A."/>
            <person name="Martino E."/>
            <person name="Perotto S."/>
            <person name="Kohler A."/>
            <person name="Nagy L.G."/>
            <person name="Floudas D."/>
            <person name="Copeland A."/>
            <person name="Barry K.W."/>
            <person name="Cichocki N."/>
            <person name="Veneault-Fourrey C."/>
            <person name="LaButti K."/>
            <person name="Lindquist E.A."/>
            <person name="Lipzen A."/>
            <person name="Lundell T."/>
            <person name="Morin E."/>
            <person name="Murat C."/>
            <person name="Sun H."/>
            <person name="Tunlid A."/>
            <person name="Henrissat B."/>
            <person name="Grigoriev I.V."/>
            <person name="Hibbett D.S."/>
            <person name="Martin F."/>
            <person name="Nordberg H.P."/>
            <person name="Cantor M.N."/>
            <person name="Hua S.X."/>
        </authorList>
    </citation>
    <scope>NUCLEOTIDE SEQUENCE [LARGE SCALE GENOMIC DNA]</scope>
    <source>
        <strain evidence="5 6">Zn</strain>
    </source>
</reference>
<organism evidence="5 6">
    <name type="scientific">Oidiodendron maius (strain Zn)</name>
    <dbReference type="NCBI Taxonomy" id="913774"/>
    <lineage>
        <taxon>Eukaryota</taxon>
        <taxon>Fungi</taxon>
        <taxon>Dikarya</taxon>
        <taxon>Ascomycota</taxon>
        <taxon>Pezizomycotina</taxon>
        <taxon>Leotiomycetes</taxon>
        <taxon>Leotiomycetes incertae sedis</taxon>
        <taxon>Myxotrichaceae</taxon>
        <taxon>Oidiodendron</taxon>
    </lineage>
</organism>
<evidence type="ECO:0000256" key="2">
    <source>
        <dbReference type="PROSITE-ProRule" id="PRU00023"/>
    </source>
</evidence>
<accession>A0A0C3DNJ4</accession>
<dbReference type="STRING" id="913774.A0A0C3DNJ4"/>
<proteinExistence type="predicted"/>
<evidence type="ECO:0000313" key="6">
    <source>
        <dbReference type="Proteomes" id="UP000054321"/>
    </source>
</evidence>
<protein>
    <submittedName>
        <fullName evidence="5">Uncharacterized protein</fullName>
    </submittedName>
</protein>
<dbReference type="Proteomes" id="UP000054321">
    <property type="component" value="Unassembled WGS sequence"/>
</dbReference>
<feature type="domain" description="DUF7791" evidence="4">
    <location>
        <begin position="314"/>
        <end position="446"/>
    </location>
</feature>
<evidence type="ECO:0000259" key="4">
    <source>
        <dbReference type="Pfam" id="PF25053"/>
    </source>
</evidence>
<dbReference type="HOGENOM" id="CLU_000288_34_14_1"/>
<sequence>MDNFGPITKFSDSDQTGARQNLINLLHFDQIDARLMTLKTAEAKTCQWFLRKLEYTGWMDAEKLQEHHGFLWIKGKPGAGKSILMKFLFSEAKESAKSIPNAMVISFFFNARGDHLEMSTVGLYRSLLLQIFEKAPDLRGVLDGLDYNAQRLIQEHGWQIEILKEILAKAVGALGNRTLTCFIDALDEGNEDQVADMISFFEEIGENAADTNTRLHICLASRHYPTIIVQRGFEVVLEDEKEHAADITRYIKSKLRLGNSNQAEALRSDILEKSAGIFLWVALVIQILNKEYAKGHVGALRHRLKDIPQDLDELFEMILTRDCENMQELRLCTQWVLFAMRPLKPEELYFAVHIGLGQSTLTSWDTDSISSDDMHRFVHSSSKGLAEVTKSRTPAVQFIHESVRDFLLLKDGKRKLWPTFGEQFAGHSQETLKNCCLAQIDAVQDINLPLTDRGDLKKNIQIKYPFLDYATTNVLLHSNQAQRVGVAQNTFITTFPLQHWIRLSNFFEKFQARRYTDQASLLYILAELNCASLIKVHPRAPDHFDIQGERYTYPFIAAVVLRNEDAIRELIHAILPNQPDALMHLRAELESKDNSGKTPLSWSAFRGHKAVVKLLLEQGAELESKDNSSQTPLSWAA</sequence>
<dbReference type="SUPFAM" id="SSF48403">
    <property type="entry name" value="Ankyrin repeat"/>
    <property type="match status" value="1"/>
</dbReference>
<dbReference type="PANTHER" id="PTHR10039">
    <property type="entry name" value="AMELOGENIN"/>
    <property type="match status" value="1"/>
</dbReference>
<dbReference type="Pfam" id="PF24883">
    <property type="entry name" value="NPHP3_N"/>
    <property type="match status" value="1"/>
</dbReference>
<dbReference type="InterPro" id="IPR056884">
    <property type="entry name" value="NPHP3-like_N"/>
</dbReference>
<dbReference type="InParanoid" id="A0A0C3DNJ4"/>
<dbReference type="InterPro" id="IPR027417">
    <property type="entry name" value="P-loop_NTPase"/>
</dbReference>
<dbReference type="Gene3D" id="3.40.50.300">
    <property type="entry name" value="P-loop containing nucleotide triphosphate hydrolases"/>
    <property type="match status" value="1"/>
</dbReference>
<evidence type="ECO:0000256" key="1">
    <source>
        <dbReference type="ARBA" id="ARBA00022737"/>
    </source>
</evidence>
<evidence type="ECO:0000313" key="5">
    <source>
        <dbReference type="EMBL" id="KIN03588.1"/>
    </source>
</evidence>
<reference evidence="6" key="2">
    <citation type="submission" date="2015-01" db="EMBL/GenBank/DDBJ databases">
        <title>Evolutionary Origins and Diversification of the Mycorrhizal Mutualists.</title>
        <authorList>
            <consortium name="DOE Joint Genome Institute"/>
            <consortium name="Mycorrhizal Genomics Consortium"/>
            <person name="Kohler A."/>
            <person name="Kuo A."/>
            <person name="Nagy L.G."/>
            <person name="Floudas D."/>
            <person name="Copeland A."/>
            <person name="Barry K.W."/>
            <person name="Cichocki N."/>
            <person name="Veneault-Fourrey C."/>
            <person name="LaButti K."/>
            <person name="Lindquist E.A."/>
            <person name="Lipzen A."/>
            <person name="Lundell T."/>
            <person name="Morin E."/>
            <person name="Murat C."/>
            <person name="Riley R."/>
            <person name="Ohm R."/>
            <person name="Sun H."/>
            <person name="Tunlid A."/>
            <person name="Henrissat B."/>
            <person name="Grigoriev I.V."/>
            <person name="Hibbett D.S."/>
            <person name="Martin F."/>
        </authorList>
    </citation>
    <scope>NUCLEOTIDE SEQUENCE [LARGE SCALE GENOMIC DNA]</scope>
    <source>
        <strain evidence="6">Zn</strain>
    </source>
</reference>
<dbReference type="SUPFAM" id="SSF52540">
    <property type="entry name" value="P-loop containing nucleoside triphosphate hydrolases"/>
    <property type="match status" value="1"/>
</dbReference>
<keyword evidence="1" id="KW-0677">Repeat</keyword>